<dbReference type="Pfam" id="PF01656">
    <property type="entry name" value="CbiA"/>
    <property type="match status" value="1"/>
</dbReference>
<organism evidence="2 3">
    <name type="scientific">Kribbella alba</name>
    <dbReference type="NCBI Taxonomy" id="190197"/>
    <lineage>
        <taxon>Bacteria</taxon>
        <taxon>Bacillati</taxon>
        <taxon>Actinomycetota</taxon>
        <taxon>Actinomycetes</taxon>
        <taxon>Propionibacteriales</taxon>
        <taxon>Kribbellaceae</taxon>
        <taxon>Kribbella</taxon>
    </lineage>
</organism>
<dbReference type="EMBL" id="BAAANE010000004">
    <property type="protein sequence ID" value="GAA1629410.1"/>
    <property type="molecule type" value="Genomic_DNA"/>
</dbReference>
<proteinExistence type="predicted"/>
<comment type="caution">
    <text evidence="2">The sequence shown here is derived from an EMBL/GenBank/DDBJ whole genome shotgun (WGS) entry which is preliminary data.</text>
</comment>
<dbReference type="Proteomes" id="UP001501319">
    <property type="component" value="Unassembled WGS sequence"/>
</dbReference>
<evidence type="ECO:0000259" key="1">
    <source>
        <dbReference type="Pfam" id="PF01656"/>
    </source>
</evidence>
<dbReference type="InterPro" id="IPR027417">
    <property type="entry name" value="P-loop_NTPase"/>
</dbReference>
<dbReference type="Gene3D" id="3.40.50.300">
    <property type="entry name" value="P-loop containing nucleotide triphosphate hydrolases"/>
    <property type="match status" value="1"/>
</dbReference>
<dbReference type="InterPro" id="IPR002586">
    <property type="entry name" value="CobQ/CobB/MinD/ParA_Nub-bd_dom"/>
</dbReference>
<dbReference type="SUPFAM" id="SSF52540">
    <property type="entry name" value="P-loop containing nucleoside triphosphate hydrolases"/>
    <property type="match status" value="1"/>
</dbReference>
<accession>A0ABN2F5Z9</accession>
<dbReference type="RefSeq" id="WP_344110376.1">
    <property type="nucleotide sequence ID" value="NZ_BAAANE010000004.1"/>
</dbReference>
<gene>
    <name evidence="2" type="ORF">GCM10009744_16720</name>
</gene>
<evidence type="ECO:0000313" key="2">
    <source>
        <dbReference type="EMBL" id="GAA1629410.1"/>
    </source>
</evidence>
<name>A0ABN2F5Z9_9ACTN</name>
<keyword evidence="3" id="KW-1185">Reference proteome</keyword>
<feature type="domain" description="CobQ/CobB/MinD/ParA nucleotide binding" evidence="1">
    <location>
        <begin position="12"/>
        <end position="47"/>
    </location>
</feature>
<sequence>MTIADEGCRALLINGGGGAGKSTIAATIGRLLTKDNRPTGVVDLDALSQFGPAPADEPGFHDRLRLRNLAAVWTTYRAAGARFMVVSGIMETAALRSAYADCLAGCDVRMVRLETPRELVEERTRGTVRGPNWDLQEALAQSARLPRLEDFSVANDRPLDEVATEVLVVAGWISAARTEG</sequence>
<evidence type="ECO:0000313" key="3">
    <source>
        <dbReference type="Proteomes" id="UP001501319"/>
    </source>
</evidence>
<reference evidence="2 3" key="1">
    <citation type="journal article" date="2019" name="Int. J. Syst. Evol. Microbiol.">
        <title>The Global Catalogue of Microorganisms (GCM) 10K type strain sequencing project: providing services to taxonomists for standard genome sequencing and annotation.</title>
        <authorList>
            <consortium name="The Broad Institute Genomics Platform"/>
            <consortium name="The Broad Institute Genome Sequencing Center for Infectious Disease"/>
            <person name="Wu L."/>
            <person name="Ma J."/>
        </authorList>
    </citation>
    <scope>NUCLEOTIDE SEQUENCE [LARGE SCALE GENOMIC DNA]</scope>
    <source>
        <strain evidence="2 3">JCM 14306</strain>
    </source>
</reference>
<protein>
    <recommendedName>
        <fullName evidence="1">CobQ/CobB/MinD/ParA nucleotide binding domain-containing protein</fullName>
    </recommendedName>
</protein>